<dbReference type="OrthoDB" id="2421671at2759"/>
<gene>
    <name evidence="1" type="ORF">RCL2_002904000</name>
</gene>
<dbReference type="AlphaFoldDB" id="A0A8H3R444"/>
<evidence type="ECO:0000313" key="2">
    <source>
        <dbReference type="Proteomes" id="UP000615446"/>
    </source>
</evidence>
<sequence length="207" mass="23726">MLCCKTKYTFATQIEQFGGSPAVKVVDKRKRPLNEVSISQQNKQFASFGKEAHEKIKQLIVKHQMILESENPICIYNMELGCENQIINIKYNSIISNAKLDAYLINNQIQIGVFNLNKDITQQPVLDEDEFQENFDGIVVDEQEIGNGVYRSIRSLFKILIPIWSKSILQPGETINLKLGGKEKYETLAKVGHLFEYQLWDLKENGI</sequence>
<dbReference type="Proteomes" id="UP000615446">
    <property type="component" value="Unassembled WGS sequence"/>
</dbReference>
<comment type="caution">
    <text evidence="1">The sequence shown here is derived from an EMBL/GenBank/DDBJ whole genome shotgun (WGS) entry which is preliminary data.</text>
</comment>
<name>A0A8H3R444_9GLOM</name>
<accession>A0A8H3R444</accession>
<reference evidence="1" key="1">
    <citation type="submission" date="2019-10" db="EMBL/GenBank/DDBJ databases">
        <title>Conservation and host-specific expression of non-tandemly repeated heterogenous ribosome RNA gene in arbuscular mycorrhizal fungi.</title>
        <authorList>
            <person name="Maeda T."/>
            <person name="Kobayashi Y."/>
            <person name="Nakagawa T."/>
            <person name="Ezawa T."/>
            <person name="Yamaguchi K."/>
            <person name="Bino T."/>
            <person name="Nishimoto Y."/>
            <person name="Shigenobu S."/>
            <person name="Kawaguchi M."/>
        </authorList>
    </citation>
    <scope>NUCLEOTIDE SEQUENCE</scope>
    <source>
        <strain evidence="1">HR1</strain>
    </source>
</reference>
<proteinExistence type="predicted"/>
<dbReference type="EMBL" id="BLAL01000315">
    <property type="protein sequence ID" value="GET02667.1"/>
    <property type="molecule type" value="Genomic_DNA"/>
</dbReference>
<evidence type="ECO:0000313" key="1">
    <source>
        <dbReference type="EMBL" id="GET02667.1"/>
    </source>
</evidence>
<protein>
    <submittedName>
        <fullName evidence="1">Uncharacterized protein</fullName>
    </submittedName>
</protein>
<organism evidence="1 2">
    <name type="scientific">Rhizophagus clarus</name>
    <dbReference type="NCBI Taxonomy" id="94130"/>
    <lineage>
        <taxon>Eukaryota</taxon>
        <taxon>Fungi</taxon>
        <taxon>Fungi incertae sedis</taxon>
        <taxon>Mucoromycota</taxon>
        <taxon>Glomeromycotina</taxon>
        <taxon>Glomeromycetes</taxon>
        <taxon>Glomerales</taxon>
        <taxon>Glomeraceae</taxon>
        <taxon>Rhizophagus</taxon>
    </lineage>
</organism>